<name>A0A8S1E544_9INSE</name>
<proteinExistence type="predicted"/>
<keyword evidence="2" id="KW-1185">Reference proteome</keyword>
<organism evidence="1 2">
    <name type="scientific">Cloeon dipterum</name>
    <dbReference type="NCBI Taxonomy" id="197152"/>
    <lineage>
        <taxon>Eukaryota</taxon>
        <taxon>Metazoa</taxon>
        <taxon>Ecdysozoa</taxon>
        <taxon>Arthropoda</taxon>
        <taxon>Hexapoda</taxon>
        <taxon>Insecta</taxon>
        <taxon>Pterygota</taxon>
        <taxon>Palaeoptera</taxon>
        <taxon>Ephemeroptera</taxon>
        <taxon>Pisciforma</taxon>
        <taxon>Baetidae</taxon>
        <taxon>Cloeon</taxon>
    </lineage>
</organism>
<dbReference type="EMBL" id="CADEPI010000610">
    <property type="protein sequence ID" value="CAB3387689.1"/>
    <property type="molecule type" value="Genomic_DNA"/>
</dbReference>
<evidence type="ECO:0000313" key="1">
    <source>
        <dbReference type="EMBL" id="CAB3387689.1"/>
    </source>
</evidence>
<gene>
    <name evidence="1" type="ORF">CLODIP_2_CD14993</name>
</gene>
<comment type="caution">
    <text evidence="1">The sequence shown here is derived from an EMBL/GenBank/DDBJ whole genome shotgun (WGS) entry which is preliminary data.</text>
</comment>
<dbReference type="Proteomes" id="UP000494165">
    <property type="component" value="Unassembled WGS sequence"/>
</dbReference>
<protein>
    <submittedName>
        <fullName evidence="1">Uncharacterized protein</fullName>
    </submittedName>
</protein>
<sequence>MASSPESVYFRHRGFVFSTNFFWKNDSAPVHNHIYYKSQVLCNIRCQVQLYPAIKNCWPGIASLEKWNLTFHPQEDGLKRKISTRCRPLNHIDAFHGRRVKIIPEGVKR</sequence>
<dbReference type="AlphaFoldDB" id="A0A8S1E544"/>
<accession>A0A8S1E544</accession>
<evidence type="ECO:0000313" key="2">
    <source>
        <dbReference type="Proteomes" id="UP000494165"/>
    </source>
</evidence>
<reference evidence="1 2" key="1">
    <citation type="submission" date="2020-04" db="EMBL/GenBank/DDBJ databases">
        <authorList>
            <person name="Alioto T."/>
            <person name="Alioto T."/>
            <person name="Gomez Garrido J."/>
        </authorList>
    </citation>
    <scope>NUCLEOTIDE SEQUENCE [LARGE SCALE GENOMIC DNA]</scope>
</reference>